<dbReference type="STRING" id="857265.WG78_17980"/>
<comment type="caution">
    <text evidence="3">The sequence shown here is derived from an EMBL/GenBank/DDBJ whole genome shotgun (WGS) entry which is preliminary data.</text>
</comment>
<dbReference type="PROSITE" id="PS50022">
    <property type="entry name" value="FA58C_3"/>
    <property type="match status" value="1"/>
</dbReference>
<organism evidence="3 4">
    <name type="scientific">Amantichitinum ursilacus</name>
    <dbReference type="NCBI Taxonomy" id="857265"/>
    <lineage>
        <taxon>Bacteria</taxon>
        <taxon>Pseudomonadati</taxon>
        <taxon>Pseudomonadota</taxon>
        <taxon>Betaproteobacteria</taxon>
        <taxon>Neisseriales</taxon>
        <taxon>Chitinibacteraceae</taxon>
        <taxon>Amantichitinum</taxon>
    </lineage>
</organism>
<proteinExistence type="predicted"/>
<dbReference type="Pfam" id="PF00754">
    <property type="entry name" value="F5_F8_type_C"/>
    <property type="match status" value="1"/>
</dbReference>
<feature type="domain" description="F5/8 type C" evidence="2">
    <location>
        <begin position="20"/>
        <end position="163"/>
    </location>
</feature>
<dbReference type="SUPFAM" id="SSF49785">
    <property type="entry name" value="Galactose-binding domain-like"/>
    <property type="match status" value="1"/>
</dbReference>
<evidence type="ECO:0000313" key="3">
    <source>
        <dbReference type="EMBL" id="KPC50285.1"/>
    </source>
</evidence>
<dbReference type="AlphaFoldDB" id="A0A0N0XGN9"/>
<accession>A0A0N0XGN9</accession>
<feature type="chain" id="PRO_5005862938" evidence="1">
    <location>
        <begin position="23"/>
        <end position="200"/>
    </location>
</feature>
<dbReference type="NCBIfam" id="TIGR02595">
    <property type="entry name" value="PEP_CTERM"/>
    <property type="match status" value="1"/>
</dbReference>
<keyword evidence="1" id="KW-0732">Signal</keyword>
<sequence>MHIKKLLIATALTAAVAAPAMAATTNVAEGKSVFGIGQFGGAALSSITDGFFSSTPALWNADAASWKSTGNVATDPFIVIDLGANTTFNHLVLQGAADANYAIKYATGGLNFTTAWVANGTGGNGLQTWDSGSIDSITARYIGIYASGGLGNFSVSEFQAFQTGTGGTAPIPEPETYALMGLGLVGLVAARMRRRNGSVG</sequence>
<dbReference type="InterPro" id="IPR013424">
    <property type="entry name" value="Ice-binding_C"/>
</dbReference>
<evidence type="ECO:0000313" key="4">
    <source>
        <dbReference type="Proteomes" id="UP000037939"/>
    </source>
</evidence>
<feature type="signal peptide" evidence="1">
    <location>
        <begin position="1"/>
        <end position="22"/>
    </location>
</feature>
<dbReference type="Pfam" id="PF07589">
    <property type="entry name" value="PEP-CTERM"/>
    <property type="match status" value="1"/>
</dbReference>
<name>A0A0N0XGN9_9NEIS</name>
<dbReference type="Gene3D" id="2.60.120.260">
    <property type="entry name" value="Galactose-binding domain-like"/>
    <property type="match status" value="1"/>
</dbReference>
<dbReference type="RefSeq" id="WP_053939183.1">
    <property type="nucleotide sequence ID" value="NZ_LAQT01000030.1"/>
</dbReference>
<evidence type="ECO:0000259" key="2">
    <source>
        <dbReference type="PROSITE" id="PS50022"/>
    </source>
</evidence>
<dbReference type="InterPro" id="IPR008979">
    <property type="entry name" value="Galactose-bd-like_sf"/>
</dbReference>
<protein>
    <submittedName>
        <fullName evidence="3">PEP-CTERM motif protein</fullName>
    </submittedName>
</protein>
<dbReference type="Proteomes" id="UP000037939">
    <property type="component" value="Unassembled WGS sequence"/>
</dbReference>
<reference evidence="3 4" key="1">
    <citation type="submission" date="2015-07" db="EMBL/GenBank/DDBJ databases">
        <title>Draft genome sequence of the Amantichitinum ursilacus IGB-41, a new chitin-degrading bacterium.</title>
        <authorList>
            <person name="Kirstahler P."/>
            <person name="Guenther M."/>
            <person name="Grumaz C."/>
            <person name="Rupp S."/>
            <person name="Zibek S."/>
            <person name="Sohn K."/>
        </authorList>
    </citation>
    <scope>NUCLEOTIDE SEQUENCE [LARGE SCALE GENOMIC DNA]</scope>
    <source>
        <strain evidence="3 4">IGB-41</strain>
    </source>
</reference>
<keyword evidence="4" id="KW-1185">Reference proteome</keyword>
<dbReference type="EMBL" id="LAQT01000030">
    <property type="protein sequence ID" value="KPC50285.1"/>
    <property type="molecule type" value="Genomic_DNA"/>
</dbReference>
<dbReference type="InterPro" id="IPR000421">
    <property type="entry name" value="FA58C"/>
</dbReference>
<gene>
    <name evidence="3" type="ORF">WG78_17980</name>
</gene>
<evidence type="ECO:0000256" key="1">
    <source>
        <dbReference type="SAM" id="SignalP"/>
    </source>
</evidence>